<keyword evidence="1" id="KW-1003">Cell membrane</keyword>
<keyword evidence="2" id="KW-0997">Cell inner membrane</keyword>
<keyword evidence="4" id="KW-0472">Membrane</keyword>
<dbReference type="EMBL" id="BBLT01000003">
    <property type="protein sequence ID" value="GAL84785.1"/>
    <property type="molecule type" value="Genomic_DNA"/>
</dbReference>
<dbReference type="GO" id="GO:0016020">
    <property type="term" value="C:membrane"/>
    <property type="evidence" value="ECO:0007669"/>
    <property type="project" value="GOC"/>
</dbReference>
<keyword evidence="3" id="KW-0479">Metal-binding</keyword>
<reference evidence="7 8" key="1">
    <citation type="submission" date="2014-09" db="EMBL/GenBank/DDBJ databases">
        <title>Sporocytophaga myxococcoides PG-01 genome sequencing.</title>
        <authorList>
            <person name="Liu L."/>
            <person name="Gao P.J."/>
            <person name="Chen G.J."/>
            <person name="Wang L.S."/>
        </authorList>
    </citation>
    <scope>NUCLEOTIDE SEQUENCE [LARGE SCALE GENOMIC DNA]</scope>
    <source>
        <strain evidence="7 8">PG-01</strain>
    </source>
</reference>
<dbReference type="GO" id="GO:0009245">
    <property type="term" value="P:lipid A biosynthetic process"/>
    <property type="evidence" value="ECO:0007669"/>
    <property type="project" value="TreeGrafter"/>
</dbReference>
<evidence type="ECO:0000259" key="6">
    <source>
        <dbReference type="Pfam" id="PF00149"/>
    </source>
</evidence>
<dbReference type="Proteomes" id="UP000030185">
    <property type="component" value="Unassembled WGS sequence"/>
</dbReference>
<dbReference type="eggNOG" id="COG2908">
    <property type="taxonomic scope" value="Bacteria"/>
</dbReference>
<evidence type="ECO:0000256" key="2">
    <source>
        <dbReference type="ARBA" id="ARBA00022519"/>
    </source>
</evidence>
<sequence>MHYRTIVISDIHLGTSGSKAKEVTSFLKYNSCDELILNGDIIDGWQLKKFGAWKKHHTKFFKRILRAIEKYDTKVIYLRGNHDDFLDNIIPFRFGNISVQKDYIITSGDKRFYVVHGDVFDSVTTNLKWIAKLGDIGYTFLLWLNQRYNSYRMKRGLPYYSLSQAVKGKVKKAVSYISEFENEIICLAKIKKCDGIICGHIHQPAIKNINGTIYMNSGDWVESLSALVEDFEGNWNIIHYADYSLAEDIAEEEEEEGTDLFDMDIIHLKAEIEIRKKTISGYNLNI</sequence>
<evidence type="ECO:0000313" key="8">
    <source>
        <dbReference type="Proteomes" id="UP000030185"/>
    </source>
</evidence>
<dbReference type="PANTHER" id="PTHR34990:SF2">
    <property type="entry name" value="BLL8164 PROTEIN"/>
    <property type="match status" value="1"/>
</dbReference>
<organism evidence="7 8">
    <name type="scientific">Sporocytophaga myxococcoides</name>
    <dbReference type="NCBI Taxonomy" id="153721"/>
    <lineage>
        <taxon>Bacteria</taxon>
        <taxon>Pseudomonadati</taxon>
        <taxon>Bacteroidota</taxon>
        <taxon>Cytophagia</taxon>
        <taxon>Cytophagales</taxon>
        <taxon>Cytophagaceae</taxon>
        <taxon>Sporocytophaga</taxon>
    </lineage>
</organism>
<dbReference type="Pfam" id="PF00149">
    <property type="entry name" value="Metallophos"/>
    <property type="match status" value="1"/>
</dbReference>
<dbReference type="CDD" id="cd07398">
    <property type="entry name" value="MPP_YbbF-LpxH"/>
    <property type="match status" value="1"/>
</dbReference>
<feature type="domain" description="Calcineurin-like phosphoesterase" evidence="6">
    <location>
        <begin position="4"/>
        <end position="204"/>
    </location>
</feature>
<accession>A0A098LD13</accession>
<evidence type="ECO:0000256" key="4">
    <source>
        <dbReference type="ARBA" id="ARBA00023136"/>
    </source>
</evidence>
<name>A0A098LD13_9BACT</name>
<dbReference type="AlphaFoldDB" id="A0A098LD13"/>
<evidence type="ECO:0000256" key="5">
    <source>
        <dbReference type="ARBA" id="ARBA00023211"/>
    </source>
</evidence>
<dbReference type="SUPFAM" id="SSF56300">
    <property type="entry name" value="Metallo-dependent phosphatases"/>
    <property type="match status" value="1"/>
</dbReference>
<comment type="caution">
    <text evidence="7">The sequence shown here is derived from an EMBL/GenBank/DDBJ whole genome shotgun (WGS) entry which is preliminary data.</text>
</comment>
<dbReference type="PANTHER" id="PTHR34990">
    <property type="entry name" value="UDP-2,3-DIACYLGLUCOSAMINE HYDROLASE-RELATED"/>
    <property type="match status" value="1"/>
</dbReference>
<evidence type="ECO:0000256" key="3">
    <source>
        <dbReference type="ARBA" id="ARBA00022723"/>
    </source>
</evidence>
<dbReference type="Gene3D" id="3.60.21.10">
    <property type="match status" value="1"/>
</dbReference>
<dbReference type="InterPro" id="IPR043461">
    <property type="entry name" value="LpxH-like"/>
</dbReference>
<dbReference type="InterPro" id="IPR029052">
    <property type="entry name" value="Metallo-depent_PP-like"/>
</dbReference>
<protein>
    <submittedName>
        <fullName evidence="7">Metallophosphoesterase</fullName>
    </submittedName>
</protein>
<dbReference type="GO" id="GO:0008758">
    <property type="term" value="F:UDP-2,3-diacylglucosamine hydrolase activity"/>
    <property type="evidence" value="ECO:0007669"/>
    <property type="project" value="TreeGrafter"/>
</dbReference>
<dbReference type="STRING" id="153721.MYP_2013"/>
<dbReference type="RefSeq" id="WP_081990461.1">
    <property type="nucleotide sequence ID" value="NZ_BBLT01000003.1"/>
</dbReference>
<proteinExistence type="predicted"/>
<dbReference type="InterPro" id="IPR004843">
    <property type="entry name" value="Calcineurin-like_PHP"/>
</dbReference>
<evidence type="ECO:0000313" key="7">
    <source>
        <dbReference type="EMBL" id="GAL84785.1"/>
    </source>
</evidence>
<evidence type="ECO:0000256" key="1">
    <source>
        <dbReference type="ARBA" id="ARBA00022475"/>
    </source>
</evidence>
<gene>
    <name evidence="7" type="ORF">MYP_2013</name>
</gene>
<dbReference type="GO" id="GO:0046872">
    <property type="term" value="F:metal ion binding"/>
    <property type="evidence" value="ECO:0007669"/>
    <property type="project" value="UniProtKB-KW"/>
</dbReference>
<keyword evidence="8" id="KW-1185">Reference proteome</keyword>
<keyword evidence="5" id="KW-0464">Manganese</keyword>
<dbReference type="OrthoDB" id="9802481at2"/>